<sequence>MLARSSLQVLFISLHCLMDGMIVGSPAVWFPVYLQLVTDAVSLEKYPSIAVEPCNQPEAQEEIKRNLHEEYICTTVRGMVYWIRDAVNTKWYTKNGRVTNAGPEPRGDGQPDNDGGRGEDQAVYLVENEGRVVNITLRLMRVKSNEESEAKKGKTKTVSQNYNKIGRAKKGDKIMRCGCMVETVAKKKEKQPEW</sequence>
<accession>A0ACB6Z629</accession>
<reference evidence="1" key="1">
    <citation type="submission" date="2019-10" db="EMBL/GenBank/DDBJ databases">
        <authorList>
            <consortium name="DOE Joint Genome Institute"/>
            <person name="Kuo A."/>
            <person name="Miyauchi S."/>
            <person name="Kiss E."/>
            <person name="Drula E."/>
            <person name="Kohler A."/>
            <person name="Sanchez-Garcia M."/>
            <person name="Andreopoulos B."/>
            <person name="Barry K.W."/>
            <person name="Bonito G."/>
            <person name="Buee M."/>
            <person name="Carver A."/>
            <person name="Chen C."/>
            <person name="Cichocki N."/>
            <person name="Clum A."/>
            <person name="Culley D."/>
            <person name="Crous P.W."/>
            <person name="Fauchery L."/>
            <person name="Girlanda M."/>
            <person name="Hayes R."/>
            <person name="Keri Z."/>
            <person name="Labutti K."/>
            <person name="Lipzen A."/>
            <person name="Lombard V."/>
            <person name="Magnuson J."/>
            <person name="Maillard F."/>
            <person name="Morin E."/>
            <person name="Murat C."/>
            <person name="Nolan M."/>
            <person name="Ohm R."/>
            <person name="Pangilinan J."/>
            <person name="Pereira M."/>
            <person name="Perotto S."/>
            <person name="Peter M."/>
            <person name="Riley R."/>
            <person name="Sitrit Y."/>
            <person name="Stielow B."/>
            <person name="Szollosi G."/>
            <person name="Zifcakova L."/>
            <person name="Stursova M."/>
            <person name="Spatafora J.W."/>
            <person name="Tedersoo L."/>
            <person name="Vaario L.-M."/>
            <person name="Yamada A."/>
            <person name="Yan M."/>
            <person name="Wang P."/>
            <person name="Xu J."/>
            <person name="Bruns T."/>
            <person name="Baldrian P."/>
            <person name="Vilgalys R."/>
            <person name="Henrissat B."/>
            <person name="Grigoriev I.V."/>
            <person name="Hibbett D."/>
            <person name="Nagy L.G."/>
            <person name="Martin F.M."/>
        </authorList>
    </citation>
    <scope>NUCLEOTIDE SEQUENCE</scope>
    <source>
        <strain evidence="1">P2</strain>
    </source>
</reference>
<proteinExistence type="predicted"/>
<keyword evidence="2" id="KW-1185">Reference proteome</keyword>
<evidence type="ECO:0000313" key="2">
    <source>
        <dbReference type="Proteomes" id="UP000886501"/>
    </source>
</evidence>
<name>A0ACB6Z629_THEGA</name>
<protein>
    <submittedName>
        <fullName evidence="1">Uncharacterized protein</fullName>
    </submittedName>
</protein>
<gene>
    <name evidence="1" type="ORF">BDM02DRAFT_3131512</name>
</gene>
<evidence type="ECO:0000313" key="1">
    <source>
        <dbReference type="EMBL" id="KAF9644835.1"/>
    </source>
</evidence>
<dbReference type="Proteomes" id="UP000886501">
    <property type="component" value="Unassembled WGS sequence"/>
</dbReference>
<organism evidence="1 2">
    <name type="scientific">Thelephora ganbajun</name>
    <name type="common">Ganba fungus</name>
    <dbReference type="NCBI Taxonomy" id="370292"/>
    <lineage>
        <taxon>Eukaryota</taxon>
        <taxon>Fungi</taxon>
        <taxon>Dikarya</taxon>
        <taxon>Basidiomycota</taxon>
        <taxon>Agaricomycotina</taxon>
        <taxon>Agaricomycetes</taxon>
        <taxon>Thelephorales</taxon>
        <taxon>Thelephoraceae</taxon>
        <taxon>Thelephora</taxon>
    </lineage>
</organism>
<comment type="caution">
    <text evidence="1">The sequence shown here is derived from an EMBL/GenBank/DDBJ whole genome shotgun (WGS) entry which is preliminary data.</text>
</comment>
<dbReference type="EMBL" id="MU118117">
    <property type="protein sequence ID" value="KAF9644835.1"/>
    <property type="molecule type" value="Genomic_DNA"/>
</dbReference>
<reference evidence="1" key="2">
    <citation type="journal article" date="2020" name="Nat. Commun.">
        <title>Large-scale genome sequencing of mycorrhizal fungi provides insights into the early evolution of symbiotic traits.</title>
        <authorList>
            <person name="Miyauchi S."/>
            <person name="Kiss E."/>
            <person name="Kuo A."/>
            <person name="Drula E."/>
            <person name="Kohler A."/>
            <person name="Sanchez-Garcia M."/>
            <person name="Morin E."/>
            <person name="Andreopoulos B."/>
            <person name="Barry K.W."/>
            <person name="Bonito G."/>
            <person name="Buee M."/>
            <person name="Carver A."/>
            <person name="Chen C."/>
            <person name="Cichocki N."/>
            <person name="Clum A."/>
            <person name="Culley D."/>
            <person name="Crous P.W."/>
            <person name="Fauchery L."/>
            <person name="Girlanda M."/>
            <person name="Hayes R.D."/>
            <person name="Keri Z."/>
            <person name="LaButti K."/>
            <person name="Lipzen A."/>
            <person name="Lombard V."/>
            <person name="Magnuson J."/>
            <person name="Maillard F."/>
            <person name="Murat C."/>
            <person name="Nolan M."/>
            <person name="Ohm R.A."/>
            <person name="Pangilinan J."/>
            <person name="Pereira M.F."/>
            <person name="Perotto S."/>
            <person name="Peter M."/>
            <person name="Pfister S."/>
            <person name="Riley R."/>
            <person name="Sitrit Y."/>
            <person name="Stielow J.B."/>
            <person name="Szollosi G."/>
            <person name="Zifcakova L."/>
            <person name="Stursova M."/>
            <person name="Spatafora J.W."/>
            <person name="Tedersoo L."/>
            <person name="Vaario L.M."/>
            <person name="Yamada A."/>
            <person name="Yan M."/>
            <person name="Wang P."/>
            <person name="Xu J."/>
            <person name="Bruns T."/>
            <person name="Baldrian P."/>
            <person name="Vilgalys R."/>
            <person name="Dunand C."/>
            <person name="Henrissat B."/>
            <person name="Grigoriev I.V."/>
            <person name="Hibbett D."/>
            <person name="Nagy L.G."/>
            <person name="Martin F.M."/>
        </authorList>
    </citation>
    <scope>NUCLEOTIDE SEQUENCE</scope>
    <source>
        <strain evidence="1">P2</strain>
    </source>
</reference>